<organism evidence="7 8">
    <name type="scientific">Chitiniphilus eburneus</name>
    <dbReference type="NCBI Taxonomy" id="2571148"/>
    <lineage>
        <taxon>Bacteria</taxon>
        <taxon>Pseudomonadati</taxon>
        <taxon>Pseudomonadota</taxon>
        <taxon>Betaproteobacteria</taxon>
        <taxon>Neisseriales</taxon>
        <taxon>Chitinibacteraceae</taxon>
        <taxon>Chitiniphilus</taxon>
    </lineage>
</organism>
<evidence type="ECO:0000256" key="3">
    <source>
        <dbReference type="ARBA" id="ARBA00022989"/>
    </source>
</evidence>
<dbReference type="PANTHER" id="PTHR37422">
    <property type="entry name" value="TEICHURONIC ACID BIOSYNTHESIS PROTEIN TUAE"/>
    <property type="match status" value="1"/>
</dbReference>
<keyword evidence="3 5" id="KW-1133">Transmembrane helix</keyword>
<evidence type="ECO:0000259" key="6">
    <source>
        <dbReference type="Pfam" id="PF04932"/>
    </source>
</evidence>
<dbReference type="InterPro" id="IPR051533">
    <property type="entry name" value="WaaL-like"/>
</dbReference>
<evidence type="ECO:0000256" key="5">
    <source>
        <dbReference type="SAM" id="Phobius"/>
    </source>
</evidence>
<accession>A0A4U0Q852</accession>
<dbReference type="InterPro" id="IPR007016">
    <property type="entry name" value="O-antigen_ligase-rel_domated"/>
</dbReference>
<feature type="transmembrane region" description="Helical" evidence="5">
    <location>
        <begin position="93"/>
        <end position="109"/>
    </location>
</feature>
<reference evidence="7 8" key="1">
    <citation type="submission" date="2019-04" db="EMBL/GenBank/DDBJ databases">
        <title>Chitiniphilus eburnea sp. nov., a novel chitinolytic bacterium isolated from aquaculture sludge.</title>
        <authorList>
            <person name="Sheng M."/>
        </authorList>
    </citation>
    <scope>NUCLEOTIDE SEQUENCE [LARGE SCALE GENOMIC DNA]</scope>
    <source>
        <strain evidence="7 8">HX-2-15</strain>
    </source>
</reference>
<feature type="transmembrane region" description="Helical" evidence="5">
    <location>
        <begin position="401"/>
        <end position="418"/>
    </location>
</feature>
<dbReference type="PANTHER" id="PTHR37422:SF13">
    <property type="entry name" value="LIPOPOLYSACCHARIDE BIOSYNTHESIS PROTEIN PA4999-RELATED"/>
    <property type="match status" value="1"/>
</dbReference>
<evidence type="ECO:0000313" key="7">
    <source>
        <dbReference type="EMBL" id="TJZ77441.1"/>
    </source>
</evidence>
<dbReference type="RefSeq" id="WP_136771917.1">
    <property type="nucleotide sequence ID" value="NZ_CP156074.1"/>
</dbReference>
<dbReference type="Pfam" id="PF04932">
    <property type="entry name" value="Wzy_C"/>
    <property type="match status" value="1"/>
</dbReference>
<feature type="transmembrane region" description="Helical" evidence="5">
    <location>
        <begin position="116"/>
        <end position="137"/>
    </location>
</feature>
<comment type="subcellular location">
    <subcellularLocation>
        <location evidence="1">Membrane</location>
        <topology evidence="1">Multi-pass membrane protein</topology>
    </subcellularLocation>
</comment>
<feature type="transmembrane region" description="Helical" evidence="5">
    <location>
        <begin position="377"/>
        <end position="394"/>
    </location>
</feature>
<feature type="transmembrane region" description="Helical" evidence="5">
    <location>
        <begin position="251"/>
        <end position="270"/>
    </location>
</feature>
<dbReference type="GO" id="GO:0016020">
    <property type="term" value="C:membrane"/>
    <property type="evidence" value="ECO:0007669"/>
    <property type="project" value="UniProtKB-SubCell"/>
</dbReference>
<gene>
    <name evidence="7" type="ORF">FAZ21_03645</name>
</gene>
<dbReference type="GO" id="GO:0016874">
    <property type="term" value="F:ligase activity"/>
    <property type="evidence" value="ECO:0007669"/>
    <property type="project" value="UniProtKB-KW"/>
</dbReference>
<protein>
    <submittedName>
        <fullName evidence="7">O-antigen ligase family protein</fullName>
    </submittedName>
</protein>
<dbReference type="OrthoDB" id="8592339at2"/>
<comment type="caution">
    <text evidence="7">The sequence shown here is derived from an EMBL/GenBank/DDBJ whole genome shotgun (WGS) entry which is preliminary data.</text>
</comment>
<sequence>MKIAQPRLLATDLCFVTLFSILSIPGTIALRYWLIALLLALLLTQQPVRTALGGLLRDTPVPRLLGLLSAWLLIQLLFTPYTMEVLRELKSQWLTAMIAFVLGTGMALLRPNARSVFNLVFAASAVTLIVLHADYLWQIAAHREWPDLIGTTYPRFSNDTYLTSRVMTSKVQVAFFAILAFTVTLAELLARALRYRRTLSAPTVAVTAIWLLSISANLLAGARNGLLGETLTLVAAAVLVLCFARHIALAWRLLLALVMLGSIVGGATMLDQHDPRWDRAVESVRYGMQPDRYIAWTNQNEIPYPKLPDGSNIEVSAFERTAFIFAGLQFSLEHPLGIGYTRQAFMHLVKERYGGRPRHAHSGFAEYLVGTGWPGLALWYAVLIAAIVAACRWLNRHFDTVGLVGVLLPLGFGGRMITENITRDHMLLLFMLSLGLVYACLKAHDPDTPPHPHHPPR</sequence>
<dbReference type="EMBL" id="SUMF01000002">
    <property type="protein sequence ID" value="TJZ77441.1"/>
    <property type="molecule type" value="Genomic_DNA"/>
</dbReference>
<evidence type="ECO:0000313" key="8">
    <source>
        <dbReference type="Proteomes" id="UP000310016"/>
    </source>
</evidence>
<feature type="transmembrane region" description="Helical" evidence="5">
    <location>
        <begin position="171"/>
        <end position="190"/>
    </location>
</feature>
<evidence type="ECO:0000256" key="1">
    <source>
        <dbReference type="ARBA" id="ARBA00004141"/>
    </source>
</evidence>
<dbReference type="Proteomes" id="UP000310016">
    <property type="component" value="Unassembled WGS sequence"/>
</dbReference>
<keyword evidence="4 5" id="KW-0472">Membrane</keyword>
<proteinExistence type="predicted"/>
<keyword evidence="8" id="KW-1185">Reference proteome</keyword>
<keyword evidence="7" id="KW-0436">Ligase</keyword>
<evidence type="ECO:0000256" key="2">
    <source>
        <dbReference type="ARBA" id="ARBA00022692"/>
    </source>
</evidence>
<keyword evidence="2 5" id="KW-0812">Transmembrane</keyword>
<name>A0A4U0Q852_9NEIS</name>
<feature type="transmembrane region" description="Helical" evidence="5">
    <location>
        <begin position="202"/>
        <end position="220"/>
    </location>
</feature>
<feature type="transmembrane region" description="Helical" evidence="5">
    <location>
        <begin position="226"/>
        <end position="244"/>
    </location>
</feature>
<feature type="domain" description="O-antigen ligase-related" evidence="6">
    <location>
        <begin position="211"/>
        <end position="380"/>
    </location>
</feature>
<evidence type="ECO:0000256" key="4">
    <source>
        <dbReference type="ARBA" id="ARBA00023136"/>
    </source>
</evidence>
<dbReference type="AlphaFoldDB" id="A0A4U0Q852"/>